<evidence type="ECO:0000256" key="12">
    <source>
        <dbReference type="ARBA" id="ARBA00023277"/>
    </source>
</evidence>
<dbReference type="Proteomes" id="UP000294368">
    <property type="component" value="Chromosome"/>
</dbReference>
<comment type="pathway">
    <text evidence="17">Nucleotide-sugar biosynthesis; ADP-L-glycero-beta-D-manno-heptose biosynthesis; ADP-L-glycero-beta-D-manno-heptose from D-glycero-beta-D-manno-heptose 7-phosphate: step 1/4.</text>
</comment>
<evidence type="ECO:0000259" key="19">
    <source>
        <dbReference type="Pfam" id="PF01467"/>
    </source>
</evidence>
<dbReference type="SUPFAM" id="SSF52374">
    <property type="entry name" value="Nucleotidylyl transferase"/>
    <property type="match status" value="1"/>
</dbReference>
<dbReference type="GO" id="GO:0009244">
    <property type="term" value="P:lipopolysaccharide core region biosynthetic process"/>
    <property type="evidence" value="ECO:0007669"/>
    <property type="project" value="UniProtKB-UniPathway"/>
</dbReference>
<dbReference type="GO" id="GO:0005829">
    <property type="term" value="C:cytosol"/>
    <property type="evidence" value="ECO:0007669"/>
    <property type="project" value="TreeGrafter"/>
</dbReference>
<dbReference type="EC" id="2.7.1.167" evidence="17"/>
<feature type="active site" evidence="17">
    <location>
        <position position="264"/>
    </location>
</feature>
<evidence type="ECO:0000256" key="15">
    <source>
        <dbReference type="ARBA" id="ARBA00060955"/>
    </source>
</evidence>
<comment type="similarity">
    <text evidence="16 17">In the C-terminal section; belongs to the cytidylyltransferase family.</text>
</comment>
<dbReference type="AlphaFoldDB" id="A0A451D9S4"/>
<evidence type="ECO:0000256" key="6">
    <source>
        <dbReference type="ARBA" id="ARBA00022679"/>
    </source>
</evidence>
<proteinExistence type="inferred from homology"/>
<evidence type="ECO:0000256" key="8">
    <source>
        <dbReference type="ARBA" id="ARBA00022741"/>
    </source>
</evidence>
<dbReference type="NCBIfam" id="TIGR02199">
    <property type="entry name" value="rfaE_dom_II"/>
    <property type="match status" value="1"/>
</dbReference>
<dbReference type="Pfam" id="PF00294">
    <property type="entry name" value="PfkB"/>
    <property type="match status" value="1"/>
</dbReference>
<dbReference type="HAMAP" id="MF_01603">
    <property type="entry name" value="HldE"/>
    <property type="match status" value="1"/>
</dbReference>
<dbReference type="GO" id="GO:0097171">
    <property type="term" value="P:ADP-L-glycero-beta-D-manno-heptose biosynthetic process"/>
    <property type="evidence" value="ECO:0007669"/>
    <property type="project" value="UniProtKB-UniPathway"/>
</dbReference>
<dbReference type="PANTHER" id="PTHR46969:SF1">
    <property type="entry name" value="BIFUNCTIONAL PROTEIN HLDE"/>
    <property type="match status" value="1"/>
</dbReference>
<feature type="region of interest" description="Cytidylyltransferase" evidence="17">
    <location>
        <begin position="344"/>
        <end position="478"/>
    </location>
</feature>
<keyword evidence="10 17" id="KW-0067">ATP-binding</keyword>
<feature type="domain" description="Cytidyltransferase-like" evidence="19">
    <location>
        <begin position="344"/>
        <end position="471"/>
    </location>
</feature>
<dbReference type="GO" id="GO:0033786">
    <property type="term" value="F:heptose-1-phosphate adenylyltransferase activity"/>
    <property type="evidence" value="ECO:0007669"/>
    <property type="project" value="UniProtKB-UniRule"/>
</dbReference>
<accession>A0A451D9S4</accession>
<comment type="subunit">
    <text evidence="5 17">Homodimer.</text>
</comment>
<dbReference type="FunFam" id="3.40.50.620:FF:000028">
    <property type="entry name" value="Bifunctional protein HldE"/>
    <property type="match status" value="1"/>
</dbReference>
<evidence type="ECO:0000256" key="1">
    <source>
        <dbReference type="ARBA" id="ARBA00002319"/>
    </source>
</evidence>
<evidence type="ECO:0000313" key="21">
    <source>
        <dbReference type="Proteomes" id="UP000294368"/>
    </source>
</evidence>
<comment type="catalytic activity">
    <reaction evidence="13 17">
        <text>D-glycero-beta-D-manno-heptose 1-phosphate + ATP + H(+) = ADP-D-glycero-beta-D-manno-heptose + diphosphate</text>
        <dbReference type="Rhea" id="RHEA:27465"/>
        <dbReference type="ChEBI" id="CHEBI:15378"/>
        <dbReference type="ChEBI" id="CHEBI:30616"/>
        <dbReference type="ChEBI" id="CHEBI:33019"/>
        <dbReference type="ChEBI" id="CHEBI:59967"/>
        <dbReference type="ChEBI" id="CHEBI:61593"/>
        <dbReference type="EC" id="2.7.7.70"/>
    </reaction>
</comment>
<comment type="function">
    <text evidence="1 17">Catalyzes the phosphorylation of D-glycero-D-manno-heptose 7-phosphate at the C-1 position to selectively form D-glycero-beta-D-manno-heptose-1,7-bisphosphate.</text>
</comment>
<dbReference type="RefSeq" id="WP_157988442.1">
    <property type="nucleotide sequence ID" value="NZ_LR217715.1"/>
</dbReference>
<protein>
    <recommendedName>
        <fullName evidence="17">Bifunctional protein HldE</fullName>
    </recommendedName>
    <domain>
        <recommendedName>
            <fullName evidence="17">D-beta-D-heptose 7-phosphate kinase</fullName>
            <ecNumber evidence="17">2.7.1.167</ecNumber>
        </recommendedName>
        <alternativeName>
            <fullName evidence="17">D-beta-D-heptose 7-phosphotransferase</fullName>
        </alternativeName>
        <alternativeName>
            <fullName evidence="17">D-glycero-beta-D-manno-heptose-7-phosphate kinase</fullName>
        </alternativeName>
    </domain>
    <domain>
        <recommendedName>
            <fullName evidence="17">D-beta-D-heptose 1-phosphate adenylyltransferase</fullName>
            <ecNumber evidence="17">2.7.7.70</ecNumber>
        </recommendedName>
        <alternativeName>
            <fullName evidence="17">D-glycero-beta-D-manno-heptose 1-phosphate adenylyltransferase</fullName>
        </alternativeName>
    </domain>
</protein>
<keyword evidence="11 17" id="KW-0511">Multifunctional enzyme</keyword>
<dbReference type="InterPro" id="IPR004821">
    <property type="entry name" value="Cyt_trans-like"/>
</dbReference>
<evidence type="ECO:0000256" key="7">
    <source>
        <dbReference type="ARBA" id="ARBA00022695"/>
    </source>
</evidence>
<comment type="caution">
    <text evidence="17">Lacks conserved residue(s) required for the propagation of feature annotation.</text>
</comment>
<evidence type="ECO:0000256" key="16">
    <source>
        <dbReference type="ARBA" id="ARBA00061122"/>
    </source>
</evidence>
<reference evidence="20 21" key="1">
    <citation type="submission" date="2019-02" db="EMBL/GenBank/DDBJ databases">
        <authorList>
            <person name="Manzano-Marin A."/>
            <person name="Manzano-Marin A."/>
        </authorList>
    </citation>
    <scope>NUCLEOTIDE SEQUENCE [LARGE SCALE GENOMIC DNA]</scope>
    <source>
        <strain evidence="20 21">ErCikochiana</strain>
    </source>
</reference>
<keyword evidence="8 17" id="KW-0547">Nucleotide-binding</keyword>
<dbReference type="NCBIfam" id="NF008454">
    <property type="entry name" value="PRK11316.1"/>
    <property type="match status" value="1"/>
</dbReference>
<comment type="pathway">
    <text evidence="17">Nucleotide-sugar biosynthesis; ADP-L-glycero-beta-D-manno-heptose biosynthesis; ADP-L-glycero-beta-D-manno-heptose from D-glycero-beta-D-manno-heptose 7-phosphate: step 3/4.</text>
</comment>
<evidence type="ECO:0000256" key="4">
    <source>
        <dbReference type="ARBA" id="ARBA00010688"/>
    </source>
</evidence>
<dbReference type="PANTHER" id="PTHR46969">
    <property type="entry name" value="BIFUNCTIONAL PROTEIN HLDE"/>
    <property type="match status" value="1"/>
</dbReference>
<dbReference type="NCBIfam" id="TIGR00125">
    <property type="entry name" value="cyt_tran_rel"/>
    <property type="match status" value="1"/>
</dbReference>
<evidence type="ECO:0000313" key="20">
    <source>
        <dbReference type="EMBL" id="VFP83049.1"/>
    </source>
</evidence>
<evidence type="ECO:0000256" key="9">
    <source>
        <dbReference type="ARBA" id="ARBA00022777"/>
    </source>
</evidence>
<evidence type="ECO:0000256" key="13">
    <source>
        <dbReference type="ARBA" id="ARBA00047428"/>
    </source>
</evidence>
<comment type="function">
    <text evidence="2 17">Catalyzes the ADP transfer from ATP to D-glycero-beta-D-manno-heptose 1-phosphate, yielding ADP-D-glycero-beta-D-manno-heptose.</text>
</comment>
<comment type="similarity">
    <text evidence="4">Belongs to the carbohydrate kinase PfkB family.</text>
</comment>
<dbReference type="EMBL" id="LR217715">
    <property type="protein sequence ID" value="VFP83049.1"/>
    <property type="molecule type" value="Genomic_DNA"/>
</dbReference>
<dbReference type="InterPro" id="IPR011914">
    <property type="entry name" value="RfaE_dom_II"/>
</dbReference>
<evidence type="ECO:0000256" key="17">
    <source>
        <dbReference type="HAMAP-Rule" id="MF_01603"/>
    </source>
</evidence>
<dbReference type="UniPathway" id="UPA00958"/>
<dbReference type="InterPro" id="IPR014729">
    <property type="entry name" value="Rossmann-like_a/b/a_fold"/>
</dbReference>
<keyword evidence="7 17" id="KW-0548">Nucleotidyltransferase</keyword>
<comment type="similarity">
    <text evidence="15 17">In the N-terminal section; belongs to the carbohydrate kinase PfkB family.</text>
</comment>
<dbReference type="FunFam" id="3.40.1190.20:FF:000002">
    <property type="entry name" value="Bifunctional protein HldE"/>
    <property type="match status" value="1"/>
</dbReference>
<comment type="pathway">
    <text evidence="3">Bacterial outer membrane biogenesis; LPS core biosynthesis.</text>
</comment>
<dbReference type="OrthoDB" id="9802794at2"/>
<dbReference type="InterPro" id="IPR011913">
    <property type="entry name" value="RfaE_dom_I"/>
</dbReference>
<dbReference type="NCBIfam" id="TIGR02198">
    <property type="entry name" value="rfaE_dom_I"/>
    <property type="match status" value="1"/>
</dbReference>
<dbReference type="CDD" id="cd01172">
    <property type="entry name" value="RfaE_like"/>
    <property type="match status" value="1"/>
</dbReference>
<dbReference type="GO" id="GO:0033785">
    <property type="term" value="F:heptose 7-phosphate kinase activity"/>
    <property type="evidence" value="ECO:0007669"/>
    <property type="project" value="UniProtKB-UniRule"/>
</dbReference>
<name>A0A451D9S4_9GAMM</name>
<evidence type="ECO:0000256" key="11">
    <source>
        <dbReference type="ARBA" id="ARBA00023268"/>
    </source>
</evidence>
<dbReference type="InterPro" id="IPR023030">
    <property type="entry name" value="Bifunc_HldE"/>
</dbReference>
<evidence type="ECO:0000256" key="2">
    <source>
        <dbReference type="ARBA" id="ARBA00003753"/>
    </source>
</evidence>
<dbReference type="UniPathway" id="UPA00356">
    <property type="reaction ID" value="UER00437"/>
</dbReference>
<dbReference type="EC" id="2.7.7.70" evidence="17"/>
<evidence type="ECO:0000256" key="3">
    <source>
        <dbReference type="ARBA" id="ARBA00004713"/>
    </source>
</evidence>
<comment type="catalytic activity">
    <reaction evidence="14 17">
        <text>D-glycero-beta-D-manno-heptose 7-phosphate + ATP = D-glycero-beta-D-manno-heptose 1,7-bisphosphate + ADP + H(+)</text>
        <dbReference type="Rhea" id="RHEA:27473"/>
        <dbReference type="ChEBI" id="CHEBI:15378"/>
        <dbReference type="ChEBI" id="CHEBI:30616"/>
        <dbReference type="ChEBI" id="CHEBI:60204"/>
        <dbReference type="ChEBI" id="CHEBI:60208"/>
        <dbReference type="ChEBI" id="CHEBI:456216"/>
        <dbReference type="EC" id="2.7.1.167"/>
    </reaction>
</comment>
<evidence type="ECO:0000259" key="18">
    <source>
        <dbReference type="Pfam" id="PF00294"/>
    </source>
</evidence>
<dbReference type="Gene3D" id="3.40.1190.20">
    <property type="match status" value="1"/>
</dbReference>
<keyword evidence="12 17" id="KW-0119">Carbohydrate metabolism</keyword>
<dbReference type="InterPro" id="IPR002173">
    <property type="entry name" value="Carboh/pur_kinase_PfkB_CS"/>
</dbReference>
<dbReference type="Gene3D" id="3.40.50.620">
    <property type="entry name" value="HUPs"/>
    <property type="match status" value="1"/>
</dbReference>
<evidence type="ECO:0000256" key="10">
    <source>
        <dbReference type="ARBA" id="ARBA00022840"/>
    </source>
</evidence>
<organism evidence="20 21">
    <name type="scientific">Candidatus Erwinia haradaeae</name>
    <dbReference type="NCBI Taxonomy" id="1922217"/>
    <lineage>
        <taxon>Bacteria</taxon>
        <taxon>Pseudomonadati</taxon>
        <taxon>Pseudomonadota</taxon>
        <taxon>Gammaproteobacteria</taxon>
        <taxon>Enterobacterales</taxon>
        <taxon>Erwiniaceae</taxon>
        <taxon>Erwinia</taxon>
    </lineage>
</organism>
<dbReference type="GO" id="GO:0005524">
    <property type="term" value="F:ATP binding"/>
    <property type="evidence" value="ECO:0007669"/>
    <property type="project" value="UniProtKB-UniRule"/>
</dbReference>
<dbReference type="Pfam" id="PF01467">
    <property type="entry name" value="CTP_transf_like"/>
    <property type="match status" value="1"/>
</dbReference>
<evidence type="ECO:0000256" key="5">
    <source>
        <dbReference type="ARBA" id="ARBA00011738"/>
    </source>
</evidence>
<keyword evidence="6 17" id="KW-0808">Transferase</keyword>
<dbReference type="InterPro" id="IPR029056">
    <property type="entry name" value="Ribokinase-like"/>
</dbReference>
<keyword evidence="9 17" id="KW-0418">Kinase</keyword>
<feature type="region of interest" description="Ribokinase" evidence="17">
    <location>
        <begin position="1"/>
        <end position="315"/>
    </location>
</feature>
<dbReference type="PROSITE" id="PS00583">
    <property type="entry name" value="PFKB_KINASES_1"/>
    <property type="match status" value="1"/>
</dbReference>
<feature type="domain" description="Carbohydrate kinase PfkB" evidence="18">
    <location>
        <begin position="11"/>
        <end position="302"/>
    </location>
</feature>
<evidence type="ECO:0000256" key="14">
    <source>
        <dbReference type="ARBA" id="ARBA00052873"/>
    </source>
</evidence>
<gene>
    <name evidence="17 20" type="primary">hldE</name>
    <name evidence="20" type="ORF">ERCIKOCA2762_285</name>
</gene>
<dbReference type="InterPro" id="IPR011611">
    <property type="entry name" value="PfkB_dom"/>
</dbReference>
<sequence>MKFTLPDFTHAKVLIVGDIMLDRYWYGTTNRISPEAPVPIVTMNTIEECPGGAANVAMNIATLGAQSYLVGLIGTDDAAEILVNTLKGSRVQCNLVVASNHPTIIKLRILARNQQLIRLDFEKTFSAVDSERIYHRIQKLLPEVDVLVLSDYAKGTLVHVETIISLARKANISILVDPKGTNFSHYYGATLLTPTLHEFEAVVGKCYSEDDIIARGFELIDNHGLSALLITRSENGMTLLQPGKSPFYMPTQAQEVFDVTGAGDTVIGVIASALAAGKTLEESCLIANVAAGIVVGKIGTSTVSSVELERIATNFSEIECGEVNEIKLLALVKKARKCGEKIVMTNGVFDILHAGHVSYLANARKLGDRLIVAVNSDASTRRLKGTMRPINSLINRIKVLSALKTVDWVIGFEENTPQRIIQKVLPDVLVKGGDYQYNSESISGSKEVLEHGGDVRVLNFEEGMSTTKIIQEIIADFC</sequence>
<dbReference type="GO" id="GO:0016773">
    <property type="term" value="F:phosphotransferase activity, alcohol group as acceptor"/>
    <property type="evidence" value="ECO:0007669"/>
    <property type="project" value="InterPro"/>
</dbReference>
<dbReference type="SUPFAM" id="SSF53613">
    <property type="entry name" value="Ribokinase-like"/>
    <property type="match status" value="1"/>
</dbReference>